<dbReference type="OrthoDB" id="1144359at2"/>
<accession>A0A5C6YQF1</accession>
<dbReference type="Proteomes" id="UP000321945">
    <property type="component" value="Unassembled WGS sequence"/>
</dbReference>
<protein>
    <recommendedName>
        <fullName evidence="3">STAS/SEC14 domain-containing protein</fullName>
    </recommendedName>
</protein>
<reference evidence="1 2" key="1">
    <citation type="submission" date="2019-08" db="EMBL/GenBank/DDBJ databases">
        <title>Genome of Aequorivita lipolytica Y10-2 (type strain).</title>
        <authorList>
            <person name="Bowman J.P."/>
        </authorList>
    </citation>
    <scope>NUCLEOTIDE SEQUENCE [LARGE SCALE GENOMIC DNA]</scope>
    <source>
        <strain evidence="1 2">Y10-2</strain>
    </source>
</reference>
<keyword evidence="2" id="KW-1185">Reference proteome</keyword>
<dbReference type="EMBL" id="VORU01000006">
    <property type="protein sequence ID" value="TXD69175.1"/>
    <property type="molecule type" value="Genomic_DNA"/>
</dbReference>
<evidence type="ECO:0008006" key="3">
    <source>
        <dbReference type="Google" id="ProtNLM"/>
    </source>
</evidence>
<dbReference type="AlphaFoldDB" id="A0A5C6YQF1"/>
<evidence type="ECO:0000313" key="1">
    <source>
        <dbReference type="EMBL" id="TXD69175.1"/>
    </source>
</evidence>
<proteinExistence type="predicted"/>
<dbReference type="RefSeq" id="WP_111815853.1">
    <property type="nucleotide sequence ID" value="NZ_CBCRZQ010000005.1"/>
</dbReference>
<sequence>MEPNNIKLSFGTARIYGNIVEIIIDEGTVFHQGSLKELFNLFDTHFPDENFGYISNRLNDYSIDLSPALYQSFHKNLTAVAALCYSEISYKNAMFEKAFYKHKPFDAFKDYDQAIKWIKTYL</sequence>
<gene>
    <name evidence="1" type="ORF">ESV24_09035</name>
</gene>
<organism evidence="1 2">
    <name type="scientific">Aequorivita lipolytica</name>
    <dbReference type="NCBI Taxonomy" id="153267"/>
    <lineage>
        <taxon>Bacteria</taxon>
        <taxon>Pseudomonadati</taxon>
        <taxon>Bacteroidota</taxon>
        <taxon>Flavobacteriia</taxon>
        <taxon>Flavobacteriales</taxon>
        <taxon>Flavobacteriaceae</taxon>
        <taxon>Aequorivita</taxon>
    </lineage>
</organism>
<evidence type="ECO:0000313" key="2">
    <source>
        <dbReference type="Proteomes" id="UP000321945"/>
    </source>
</evidence>
<name>A0A5C6YQF1_9FLAO</name>
<comment type="caution">
    <text evidence="1">The sequence shown here is derived from an EMBL/GenBank/DDBJ whole genome shotgun (WGS) entry which is preliminary data.</text>
</comment>